<dbReference type="InterPro" id="IPR050509">
    <property type="entry name" value="CoA-transferase_III"/>
</dbReference>
<dbReference type="InterPro" id="IPR044855">
    <property type="entry name" value="CoA-Trfase_III_dom3_sf"/>
</dbReference>
<dbReference type="InterPro" id="IPR003673">
    <property type="entry name" value="CoA-Trfase_fam_III"/>
</dbReference>
<protein>
    <submittedName>
        <fullName evidence="2">Alpha-methylacyl-CoA racemase</fullName>
        <ecNumber evidence="2">5.1.99.4</ecNumber>
    </submittedName>
</protein>
<name>A0A0K8P690_PISS1</name>
<evidence type="ECO:0000256" key="1">
    <source>
        <dbReference type="SAM" id="MobiDB-lite"/>
    </source>
</evidence>
<dbReference type="GO" id="GO:0008111">
    <property type="term" value="F:alpha-methylacyl-CoA racemase activity"/>
    <property type="evidence" value="ECO:0007669"/>
    <property type="project" value="UniProtKB-EC"/>
</dbReference>
<dbReference type="STRING" id="1547922.ISF6_4311"/>
<organism evidence="2 3">
    <name type="scientific">Piscinibacter sakaiensis</name>
    <name type="common">Ideonella sakaiensis</name>
    <dbReference type="NCBI Taxonomy" id="1547922"/>
    <lineage>
        <taxon>Bacteria</taxon>
        <taxon>Pseudomonadati</taxon>
        <taxon>Pseudomonadota</taxon>
        <taxon>Betaproteobacteria</taxon>
        <taxon>Burkholderiales</taxon>
        <taxon>Sphaerotilaceae</taxon>
        <taxon>Piscinibacter</taxon>
    </lineage>
</organism>
<dbReference type="Gene3D" id="3.30.60.110">
    <property type="match status" value="1"/>
</dbReference>
<dbReference type="EC" id="5.1.99.4" evidence="2"/>
<accession>A0A0K8P690</accession>
<keyword evidence="2" id="KW-0413">Isomerase</keyword>
<gene>
    <name evidence="2" type="ORF">ISF6_4311</name>
</gene>
<proteinExistence type="predicted"/>
<dbReference type="Proteomes" id="UP000037660">
    <property type="component" value="Unassembled WGS sequence"/>
</dbReference>
<dbReference type="InterPro" id="IPR023606">
    <property type="entry name" value="CoA-Trfase_III_dom_1_sf"/>
</dbReference>
<dbReference type="PANTHER" id="PTHR48228:SF5">
    <property type="entry name" value="ALPHA-METHYLACYL-COA RACEMASE"/>
    <property type="match status" value="1"/>
</dbReference>
<dbReference type="SUPFAM" id="SSF89796">
    <property type="entry name" value="CoA-transferase family III (CaiB/BaiF)"/>
    <property type="match status" value="1"/>
</dbReference>
<sequence>MVVPCDNDGLHRGQQTVGTSRPPRTGPLAGLKVVVGLLAAVLEARRSGQGQVVDAGIVDGALSLMTMHYGSLAGGLIGTARGSNVGDGGAPFYNVYACADGGWVSVAAVETRFFDELLRRLEIPASLVPDRTDREAWPRLHQALADRFRSRPRAHWCALLKGSDACFAPVLAMDEVAAHPHMAQRHALVEVDGITQPAPAPRFSRTPAGPVRGPRVADRAAALDWLAAWFGPGRFEALNATGALDAVRGTNTTGEHR</sequence>
<dbReference type="EMBL" id="BBYR01000066">
    <property type="protein sequence ID" value="GAP38117.1"/>
    <property type="molecule type" value="Genomic_DNA"/>
</dbReference>
<reference evidence="3" key="1">
    <citation type="submission" date="2015-07" db="EMBL/GenBank/DDBJ databases">
        <title>Discovery of a poly(ethylene terephthalate assimilation.</title>
        <authorList>
            <person name="Yoshida S."/>
            <person name="Hiraga K."/>
            <person name="Takehana T."/>
            <person name="Taniguchi I."/>
            <person name="Yamaji H."/>
            <person name="Maeda Y."/>
            <person name="Toyohara K."/>
            <person name="Miyamoto K."/>
            <person name="Kimura Y."/>
            <person name="Oda K."/>
        </authorList>
    </citation>
    <scope>NUCLEOTIDE SEQUENCE [LARGE SCALE GENOMIC DNA]</scope>
    <source>
        <strain evidence="3">NBRC 110686 / TISTR 2288 / 201-F6</strain>
    </source>
</reference>
<keyword evidence="3" id="KW-1185">Reference proteome</keyword>
<dbReference type="Pfam" id="PF02515">
    <property type="entry name" value="CoA_transf_3"/>
    <property type="match status" value="1"/>
</dbReference>
<evidence type="ECO:0000313" key="3">
    <source>
        <dbReference type="Proteomes" id="UP000037660"/>
    </source>
</evidence>
<comment type="caution">
    <text evidence="2">The sequence shown here is derived from an EMBL/GenBank/DDBJ whole genome shotgun (WGS) entry which is preliminary data.</text>
</comment>
<dbReference type="PANTHER" id="PTHR48228">
    <property type="entry name" value="SUCCINYL-COA--D-CITRAMALATE COA-TRANSFERASE"/>
    <property type="match status" value="1"/>
</dbReference>
<feature type="region of interest" description="Disordered" evidence="1">
    <location>
        <begin position="1"/>
        <end position="24"/>
    </location>
</feature>
<reference evidence="2 3" key="2">
    <citation type="journal article" date="2016" name="Science">
        <title>A bacterium that degrades and assimilates poly(ethylene terephthalate).</title>
        <authorList>
            <person name="Yoshida S."/>
            <person name="Hiraga K."/>
            <person name="Takehana T."/>
            <person name="Taniguchi I."/>
            <person name="Yamaji H."/>
            <person name="Maeda Y."/>
            <person name="Toyohara K."/>
            <person name="Miyamoto K."/>
            <person name="Kimura Y."/>
            <person name="Oda K."/>
        </authorList>
    </citation>
    <scope>NUCLEOTIDE SEQUENCE [LARGE SCALE GENOMIC DNA]</scope>
    <source>
        <strain evidence="3">NBRC 110686 / TISTR 2288 / 201-F6</strain>
    </source>
</reference>
<dbReference type="Gene3D" id="3.40.50.10540">
    <property type="entry name" value="Crotonobetainyl-coa:carnitine coa-transferase, domain 1"/>
    <property type="match status" value="1"/>
</dbReference>
<dbReference type="Gene3D" id="3.30.1540.10">
    <property type="entry name" value="formyl-coa transferase, domain 3"/>
    <property type="match status" value="1"/>
</dbReference>
<evidence type="ECO:0000313" key="2">
    <source>
        <dbReference type="EMBL" id="GAP38117.1"/>
    </source>
</evidence>
<dbReference type="AlphaFoldDB" id="A0A0K8P690"/>